<comment type="catalytic activity">
    <reaction evidence="11">
        <text>L-threonyl-[protein] + ATP = O-phospho-L-threonyl-[protein] + ADP + H(+)</text>
        <dbReference type="Rhea" id="RHEA:46608"/>
        <dbReference type="Rhea" id="RHEA-COMP:11060"/>
        <dbReference type="Rhea" id="RHEA-COMP:11605"/>
        <dbReference type="ChEBI" id="CHEBI:15378"/>
        <dbReference type="ChEBI" id="CHEBI:30013"/>
        <dbReference type="ChEBI" id="CHEBI:30616"/>
        <dbReference type="ChEBI" id="CHEBI:61977"/>
        <dbReference type="ChEBI" id="CHEBI:456216"/>
        <dbReference type="EC" id="2.7.11.1"/>
    </reaction>
</comment>
<keyword evidence="5 11" id="KW-0479">Metal-binding</keyword>
<evidence type="ECO:0000256" key="5">
    <source>
        <dbReference type="ARBA" id="ARBA00022723"/>
    </source>
</evidence>
<dbReference type="GO" id="GO:0005737">
    <property type="term" value="C:cytoplasm"/>
    <property type="evidence" value="ECO:0007669"/>
    <property type="project" value="UniProtKB-SubCell"/>
</dbReference>
<dbReference type="Gene3D" id="3.30.200.70">
    <property type="match status" value="1"/>
</dbReference>
<dbReference type="EMBL" id="CP002364">
    <property type="protein sequence ID" value="ADW17343.1"/>
    <property type="molecule type" value="Genomic_DNA"/>
</dbReference>
<evidence type="ECO:0000256" key="2">
    <source>
        <dbReference type="ARBA" id="ARBA00022527"/>
    </source>
</evidence>
<keyword evidence="3 11" id="KW-0597">Phosphoprotein</keyword>
<evidence type="ECO:0000256" key="4">
    <source>
        <dbReference type="ARBA" id="ARBA00022679"/>
    </source>
</evidence>
<dbReference type="RefSeq" id="WP_015723885.1">
    <property type="nucleotide sequence ID" value="NC_014972.1"/>
</dbReference>
<keyword evidence="14" id="KW-1185">Reference proteome</keyword>
<evidence type="ECO:0000256" key="9">
    <source>
        <dbReference type="ARBA" id="ARBA00022842"/>
    </source>
</evidence>
<dbReference type="Proteomes" id="UP000006365">
    <property type="component" value="Chromosome"/>
</dbReference>
<dbReference type="Pfam" id="PF01636">
    <property type="entry name" value="APH"/>
    <property type="match status" value="1"/>
</dbReference>
<dbReference type="AlphaFoldDB" id="A0A7U3YL12"/>
<evidence type="ECO:0000313" key="13">
    <source>
        <dbReference type="EMBL" id="ADW17343.1"/>
    </source>
</evidence>
<name>A0A7U3YL12_DESPD</name>
<comment type="catalytic activity">
    <reaction evidence="11">
        <text>L-seryl-[protein] + ATP = O-phospho-L-seryl-[protein] + ADP + H(+)</text>
        <dbReference type="Rhea" id="RHEA:17989"/>
        <dbReference type="Rhea" id="RHEA-COMP:9863"/>
        <dbReference type="Rhea" id="RHEA-COMP:11604"/>
        <dbReference type="ChEBI" id="CHEBI:15378"/>
        <dbReference type="ChEBI" id="CHEBI:29999"/>
        <dbReference type="ChEBI" id="CHEBI:30616"/>
        <dbReference type="ChEBI" id="CHEBI:83421"/>
        <dbReference type="ChEBI" id="CHEBI:456216"/>
        <dbReference type="EC" id="2.7.11.1"/>
    </reaction>
</comment>
<organism evidence="13 14">
    <name type="scientific">Desulfobulbus propionicus (strain ATCC 33891 / DSM 2032 / VKM B-1956 / 1pr3)</name>
    <dbReference type="NCBI Taxonomy" id="577650"/>
    <lineage>
        <taxon>Bacteria</taxon>
        <taxon>Pseudomonadati</taxon>
        <taxon>Thermodesulfobacteriota</taxon>
        <taxon>Desulfobulbia</taxon>
        <taxon>Desulfobulbales</taxon>
        <taxon>Desulfobulbaceae</taxon>
        <taxon>Desulfobulbus</taxon>
    </lineage>
</organism>
<comment type="cofactor">
    <cofactor evidence="11">
        <name>Mg(2+)</name>
        <dbReference type="ChEBI" id="CHEBI:18420"/>
    </cofactor>
</comment>
<evidence type="ECO:0000313" key="14">
    <source>
        <dbReference type="Proteomes" id="UP000006365"/>
    </source>
</evidence>
<feature type="active site" description="Proton acceptor" evidence="11">
    <location>
        <position position="210"/>
    </location>
</feature>
<dbReference type="NCBIfam" id="NF008738">
    <property type="entry name" value="PRK11768.1"/>
    <property type="match status" value="1"/>
</dbReference>
<evidence type="ECO:0000256" key="11">
    <source>
        <dbReference type="HAMAP-Rule" id="MF_01497"/>
    </source>
</evidence>
<feature type="active site" evidence="11">
    <location>
        <position position="228"/>
    </location>
</feature>
<evidence type="ECO:0000256" key="3">
    <source>
        <dbReference type="ARBA" id="ARBA00022553"/>
    </source>
</evidence>
<keyword evidence="1 11" id="KW-0963">Cytoplasm</keyword>
<evidence type="ECO:0000256" key="10">
    <source>
        <dbReference type="ARBA" id="ARBA00023016"/>
    </source>
</evidence>
<dbReference type="InterPro" id="IPR002575">
    <property type="entry name" value="Aminoglycoside_PTrfase"/>
</dbReference>
<keyword evidence="4 11" id="KW-0808">Transferase</keyword>
<keyword evidence="10 11" id="KW-0346">Stress response</keyword>
<reference evidence="13 14" key="1">
    <citation type="journal article" date="2011" name="Stand. Genomic Sci.">
        <title>Complete genome sequence of Desulfobulbus propionicus type strain (1pr3).</title>
        <authorList>
            <person name="Pagani I."/>
            <person name="Lapidus A."/>
            <person name="Nolan M."/>
            <person name="Lucas S."/>
            <person name="Hammon N."/>
            <person name="Deshpande S."/>
            <person name="Cheng J.F."/>
            <person name="Chertkov O."/>
            <person name="Davenport K."/>
            <person name="Tapia R."/>
            <person name="Han C."/>
            <person name="Goodwin L."/>
            <person name="Pitluck S."/>
            <person name="Liolios K."/>
            <person name="Mavromatis K."/>
            <person name="Ivanova N."/>
            <person name="Mikhailova N."/>
            <person name="Pati A."/>
            <person name="Chen A."/>
            <person name="Palaniappan K."/>
            <person name="Land M."/>
            <person name="Hauser L."/>
            <person name="Chang Y.J."/>
            <person name="Jeffries C.D."/>
            <person name="Detter J.C."/>
            <person name="Brambilla E."/>
            <person name="Kannan K.P."/>
            <person name="Djao O.D."/>
            <person name="Rohde M."/>
            <person name="Pukall R."/>
            <person name="Spring S."/>
            <person name="Goker M."/>
            <person name="Sikorski J."/>
            <person name="Woyke T."/>
            <person name="Bristow J."/>
            <person name="Eisen J.A."/>
            <person name="Markowitz V."/>
            <person name="Hugenholtz P."/>
            <person name="Kyrpides N.C."/>
            <person name="Klenk H.P."/>
        </authorList>
    </citation>
    <scope>NUCLEOTIDE SEQUENCE [LARGE SCALE GENOMIC DNA]</scope>
    <source>
        <strain evidence="14">ATCC 33891 / DSM 2032 / 1pr3</strain>
    </source>
</reference>
<evidence type="ECO:0000256" key="7">
    <source>
        <dbReference type="ARBA" id="ARBA00022777"/>
    </source>
</evidence>
<comment type="subcellular location">
    <subcellularLocation>
        <location evidence="11">Cytoplasm</location>
    </subcellularLocation>
</comment>
<feature type="site" description="ATP" evidence="11">
    <location>
        <position position="45"/>
    </location>
</feature>
<dbReference type="Gene3D" id="1.10.510.10">
    <property type="entry name" value="Transferase(Phosphotransferase) domain 1"/>
    <property type="match status" value="1"/>
</dbReference>
<dbReference type="GO" id="GO:0000287">
    <property type="term" value="F:magnesium ion binding"/>
    <property type="evidence" value="ECO:0007669"/>
    <property type="project" value="UniProtKB-UniRule"/>
</dbReference>
<accession>A0A7U3YL12</accession>
<dbReference type="Gene3D" id="1.20.1270.170">
    <property type="match status" value="1"/>
</dbReference>
<gene>
    <name evidence="11" type="primary">srkA</name>
    <name evidence="13" type="ordered locus">Despr_1173</name>
</gene>
<evidence type="ECO:0000256" key="6">
    <source>
        <dbReference type="ARBA" id="ARBA00022741"/>
    </source>
</evidence>
<feature type="domain" description="Aminoglycoside phosphotransferase" evidence="12">
    <location>
        <begin position="46"/>
        <end position="275"/>
    </location>
</feature>
<dbReference type="KEGG" id="dpr:Despr_1173"/>
<keyword evidence="2 11" id="KW-0723">Serine/threonine-protein kinase</keyword>
<dbReference type="GO" id="GO:0005524">
    <property type="term" value="F:ATP binding"/>
    <property type="evidence" value="ECO:0007669"/>
    <property type="project" value="UniProtKB-UniRule"/>
</dbReference>
<dbReference type="InterPro" id="IPR011009">
    <property type="entry name" value="Kinase-like_dom_sf"/>
</dbReference>
<dbReference type="GO" id="GO:0004674">
    <property type="term" value="F:protein serine/threonine kinase activity"/>
    <property type="evidence" value="ECO:0007669"/>
    <property type="project" value="UniProtKB-UniRule"/>
</dbReference>
<dbReference type="PANTHER" id="PTHR39573:SF1">
    <property type="entry name" value="STRESS RESPONSE KINASE A"/>
    <property type="match status" value="1"/>
</dbReference>
<dbReference type="EC" id="2.7.11.1" evidence="11"/>
<dbReference type="PANTHER" id="PTHR39573">
    <property type="entry name" value="STRESS RESPONSE KINASE A"/>
    <property type="match status" value="1"/>
</dbReference>
<keyword evidence="7 11" id="KW-0418">Kinase</keyword>
<dbReference type="SUPFAM" id="SSF56112">
    <property type="entry name" value="Protein kinase-like (PK-like)"/>
    <property type="match status" value="1"/>
</dbReference>
<evidence type="ECO:0000256" key="8">
    <source>
        <dbReference type="ARBA" id="ARBA00022840"/>
    </source>
</evidence>
<comment type="function">
    <text evidence="11">A protein kinase that phosphorylates Ser and Thr residues. Probably acts to suppress the effects of stress linked to accumulation of reactive oxygen species. Probably involved in the extracytoplasmic stress response.</text>
</comment>
<feature type="binding site" evidence="11">
    <location>
        <position position="215"/>
    </location>
    <ligand>
        <name>Mg(2+)</name>
        <dbReference type="ChEBI" id="CHEBI:18420"/>
    </ligand>
</feature>
<keyword evidence="8 11" id="KW-0067">ATP-binding</keyword>
<keyword evidence="9 11" id="KW-0460">Magnesium</keyword>
<comment type="similarity">
    <text evidence="11">Belongs to the SrkA/RdoA protein kinase family.</text>
</comment>
<protein>
    <recommendedName>
        <fullName evidence="11">Stress response kinase A</fullName>
        <ecNumber evidence="11">2.7.11.1</ecNumber>
    </recommendedName>
    <alternativeName>
        <fullName evidence="11">Serine/threonine-protein kinase SrkA</fullName>
    </alternativeName>
</protein>
<evidence type="ECO:0000259" key="12">
    <source>
        <dbReference type="Pfam" id="PF01636"/>
    </source>
</evidence>
<evidence type="ECO:0000256" key="1">
    <source>
        <dbReference type="ARBA" id="ARBA00022490"/>
    </source>
</evidence>
<dbReference type="InterPro" id="IPR032882">
    <property type="entry name" value="SrkA/RdoA"/>
</dbReference>
<proteinExistence type="inferred from homology"/>
<sequence>MEPHEQRQPASPRAPFAHLTPERILREVETALGRDCSNLCRSYNSYINRVFELADAEGNGLVAKFYRPGRWSRQALQDEHDFLLELAAEEIPVIAPLPLSDGSTLGCCDQTFFAVFPRKGGRCVDELLDEQWLEVGRLLARVHQVGERRRPRDRVTLHPAETTAAQVALLCDSGLIPVDLREAYARIATQIIELVQPLFARGEAIRIHGDCHRGNLIHRPGESFFLIDFDDMAVGPPVQDLWMLLPGPPEECPVELDLLLEGYETFRSVDRASLRLIEPLRAMRFVHYSAWCARQVLDDGATSVIPDFGSRGYWQREIADLHDQLARIREGQHPSGNAP</sequence>
<feature type="binding site" evidence="11">
    <location>
        <position position="228"/>
    </location>
    <ligand>
        <name>Mg(2+)</name>
        <dbReference type="ChEBI" id="CHEBI:18420"/>
    </ligand>
</feature>
<keyword evidence="6 11" id="KW-0547">Nucleotide-binding</keyword>
<comment type="subunit">
    <text evidence="11">Monomer.</text>
</comment>
<dbReference type="HAMAP" id="MF_01497">
    <property type="entry name" value="SrkA_kinase"/>
    <property type="match status" value="1"/>
</dbReference>